<sequence>MTNAEILHRRVERGSTSFRFLFELQYAGRRIDEVASDSDSDSDSEAFGVRRSALDHHESRHA</sequence>
<keyword evidence="3" id="KW-1185">Reference proteome</keyword>
<protein>
    <submittedName>
        <fullName evidence="2">Uncharacterized protein</fullName>
    </submittedName>
</protein>
<dbReference type="Proteomes" id="UP000070255">
    <property type="component" value="Unassembled WGS sequence"/>
</dbReference>
<evidence type="ECO:0000313" key="2">
    <source>
        <dbReference type="EMBL" id="KWZ42317.1"/>
    </source>
</evidence>
<reference evidence="2 3" key="1">
    <citation type="submission" date="2015-11" db="EMBL/GenBank/DDBJ databases">
        <authorList>
            <person name="Sahl J."/>
            <person name="Wagner D."/>
            <person name="Keim P."/>
        </authorList>
    </citation>
    <scope>NUCLEOTIDE SEQUENCE [LARGE SCALE GENOMIC DNA]</scope>
    <source>
        <strain evidence="2 3">BDU18</strain>
    </source>
</reference>
<dbReference type="EMBL" id="LNJQ01000001">
    <property type="protein sequence ID" value="KWZ42317.1"/>
    <property type="molecule type" value="Genomic_DNA"/>
</dbReference>
<evidence type="ECO:0000256" key="1">
    <source>
        <dbReference type="SAM" id="MobiDB-lite"/>
    </source>
</evidence>
<accession>A0ABR5TBD9</accession>
<evidence type="ECO:0000313" key="3">
    <source>
        <dbReference type="Proteomes" id="UP000070255"/>
    </source>
</evidence>
<proteinExistence type="predicted"/>
<comment type="caution">
    <text evidence="2">The sequence shown here is derived from an EMBL/GenBank/DDBJ whole genome shotgun (WGS) entry which is preliminary data.</text>
</comment>
<gene>
    <name evidence="2" type="ORF">WS72_05110</name>
</gene>
<feature type="compositionally biased region" description="Acidic residues" evidence="1">
    <location>
        <begin position="34"/>
        <end position="44"/>
    </location>
</feature>
<feature type="compositionally biased region" description="Basic and acidic residues" evidence="1">
    <location>
        <begin position="52"/>
        <end position="62"/>
    </location>
</feature>
<feature type="region of interest" description="Disordered" evidence="1">
    <location>
        <begin position="33"/>
        <end position="62"/>
    </location>
</feature>
<organism evidence="2 3">
    <name type="scientific">Burkholderia savannae</name>
    <dbReference type="NCBI Taxonomy" id="1637837"/>
    <lineage>
        <taxon>Bacteria</taxon>
        <taxon>Pseudomonadati</taxon>
        <taxon>Pseudomonadota</taxon>
        <taxon>Betaproteobacteria</taxon>
        <taxon>Burkholderiales</taxon>
        <taxon>Burkholderiaceae</taxon>
        <taxon>Burkholderia</taxon>
        <taxon>pseudomallei group</taxon>
    </lineage>
</organism>
<name>A0ABR5TBD9_9BURK</name>